<dbReference type="OrthoDB" id="379397at2157"/>
<dbReference type="Proteomes" id="UP000027093">
    <property type="component" value="Chromosome"/>
</dbReference>
<organism evidence="1 2">
    <name type="scientific">Nitrososphaera viennensis EN76</name>
    <dbReference type="NCBI Taxonomy" id="926571"/>
    <lineage>
        <taxon>Archaea</taxon>
        <taxon>Nitrososphaerota</taxon>
        <taxon>Nitrososphaeria</taxon>
        <taxon>Nitrososphaerales</taxon>
        <taxon>Nitrososphaeraceae</taxon>
        <taxon>Nitrososphaera</taxon>
    </lineage>
</organism>
<dbReference type="KEGG" id="nvn:NVIE_012030"/>
<evidence type="ECO:0000313" key="1">
    <source>
        <dbReference type="EMBL" id="AIC15437.1"/>
    </source>
</evidence>
<gene>
    <name evidence="1" type="ORF">NVIE_012030</name>
</gene>
<dbReference type="HOGENOM" id="CLU_2115560_0_0_2"/>
<sequence length="114" mass="13082">MVAIGIEGIKERYRINEPIEFSVIIKGILSGNGFPRVKITNEKDAKNKIYDMAFMSPLPTERPKYTEQVLHFPRDKDRRAPIRADEAGIYKLTVTVNTEAQMPYEVNRKIVVDS</sequence>
<keyword evidence="2" id="KW-1185">Reference proteome</keyword>
<dbReference type="EMBL" id="CP007536">
    <property type="protein sequence ID" value="AIC15437.1"/>
    <property type="molecule type" value="Genomic_DNA"/>
</dbReference>
<dbReference type="AlphaFoldDB" id="A0A060HQK6"/>
<proteinExistence type="predicted"/>
<dbReference type="GeneID" id="74946463"/>
<dbReference type="RefSeq" id="WP_075054439.1">
    <property type="nucleotide sequence ID" value="NZ_CP007536.1"/>
</dbReference>
<protein>
    <submittedName>
        <fullName evidence="1">Uncharacterized protein</fullName>
    </submittedName>
</protein>
<accession>A0A060HQK6</accession>
<name>A0A060HQK6_9ARCH</name>
<reference evidence="1 2" key="1">
    <citation type="journal article" date="2014" name="Int. J. Syst. Evol. Microbiol.">
        <title>Nitrososphaera viennensis gen. nov., sp. nov., an aerobic and mesophilic, ammonia-oxidizing archaeon from soil and a member of the archaeal phylum Thaumarchaeota.</title>
        <authorList>
            <person name="Stieglmeier M."/>
            <person name="Klingl A."/>
            <person name="Alves R.J."/>
            <person name="Rittmann S.K."/>
            <person name="Melcher M."/>
            <person name="Leisch N."/>
            <person name="Schleper C."/>
        </authorList>
    </citation>
    <scope>NUCLEOTIDE SEQUENCE [LARGE SCALE GENOMIC DNA]</scope>
    <source>
        <strain evidence="1">EN76</strain>
    </source>
</reference>
<evidence type="ECO:0000313" key="2">
    <source>
        <dbReference type="Proteomes" id="UP000027093"/>
    </source>
</evidence>